<dbReference type="Gene3D" id="3.90.1150.10">
    <property type="entry name" value="Aspartate Aminotransferase, domain 1"/>
    <property type="match status" value="1"/>
</dbReference>
<dbReference type="InterPro" id="IPR000277">
    <property type="entry name" value="Cys/Met-Metab_PyrdxlP-dep_enz"/>
</dbReference>
<keyword evidence="4 8" id="KW-0456">Lyase</keyword>
<reference evidence="8 9" key="1">
    <citation type="submission" date="2018-03" db="EMBL/GenBank/DDBJ databases">
        <title>Genomic Encyclopedia of Type Strains, Phase III (KMG-III): the genomes of soil and plant-associated and newly described type strains.</title>
        <authorList>
            <person name="Whitman W."/>
        </authorList>
    </citation>
    <scope>NUCLEOTIDE SEQUENCE [LARGE SCALE GENOMIC DNA]</scope>
    <source>
        <strain evidence="8 9">MWH-P2sevCIIIb</strain>
    </source>
</reference>
<dbReference type="GO" id="GO:0019346">
    <property type="term" value="P:transsulfuration"/>
    <property type="evidence" value="ECO:0007669"/>
    <property type="project" value="InterPro"/>
</dbReference>
<dbReference type="CDD" id="cd00614">
    <property type="entry name" value="CGS_like"/>
    <property type="match status" value="1"/>
</dbReference>
<evidence type="ECO:0000313" key="8">
    <source>
        <dbReference type="EMBL" id="PRY98461.1"/>
    </source>
</evidence>
<dbReference type="InterPro" id="IPR006233">
    <property type="entry name" value="Cys_b_lyase_bac"/>
</dbReference>
<organism evidence="8 9">
    <name type="scientific">Jezberella montanilacus</name>
    <dbReference type="NCBI Taxonomy" id="323426"/>
    <lineage>
        <taxon>Bacteria</taxon>
        <taxon>Pseudomonadati</taxon>
        <taxon>Pseudomonadota</taxon>
        <taxon>Betaproteobacteria</taxon>
        <taxon>Burkholderiales</taxon>
        <taxon>Alcaligenaceae</taxon>
        <taxon>Jezberella</taxon>
    </lineage>
</organism>
<evidence type="ECO:0000313" key="9">
    <source>
        <dbReference type="Proteomes" id="UP000238308"/>
    </source>
</evidence>
<name>A0A2T0XHR3_9BURK</name>
<dbReference type="InterPro" id="IPR015424">
    <property type="entry name" value="PyrdxlP-dep_Trfase"/>
</dbReference>
<evidence type="ECO:0000256" key="1">
    <source>
        <dbReference type="ARBA" id="ARBA00001933"/>
    </source>
</evidence>
<dbReference type="RefSeq" id="WP_259673459.1">
    <property type="nucleotide sequence ID" value="NZ_PVTV01000012.1"/>
</dbReference>
<dbReference type="SUPFAM" id="SSF53383">
    <property type="entry name" value="PLP-dependent transferases"/>
    <property type="match status" value="1"/>
</dbReference>
<dbReference type="PANTHER" id="PTHR43500:SF1">
    <property type="entry name" value="CYSTATHIONINE BETA-LYASE-RELATED"/>
    <property type="match status" value="1"/>
</dbReference>
<dbReference type="PIRSF" id="PIRSF001434">
    <property type="entry name" value="CGS"/>
    <property type="match status" value="1"/>
</dbReference>
<comment type="cofactor">
    <cofactor evidence="1 7">
        <name>pyridoxal 5'-phosphate</name>
        <dbReference type="ChEBI" id="CHEBI:597326"/>
    </cofactor>
</comment>
<keyword evidence="9" id="KW-1185">Reference proteome</keyword>
<dbReference type="GO" id="GO:0019450">
    <property type="term" value="P:L-cysteine catabolic process to pyruvate"/>
    <property type="evidence" value="ECO:0007669"/>
    <property type="project" value="TreeGrafter"/>
</dbReference>
<dbReference type="PANTHER" id="PTHR43500">
    <property type="entry name" value="CYSTATHIONINE BETA-LYASE-RELATED"/>
    <property type="match status" value="1"/>
</dbReference>
<evidence type="ECO:0000256" key="6">
    <source>
        <dbReference type="PIRSR" id="PIRSR001434-2"/>
    </source>
</evidence>
<dbReference type="NCBIfam" id="TIGR01324">
    <property type="entry name" value="cysta_beta_ly_B"/>
    <property type="match status" value="1"/>
</dbReference>
<dbReference type="InterPro" id="IPR015421">
    <property type="entry name" value="PyrdxlP-dep_Trfase_major"/>
</dbReference>
<comment type="catalytic activity">
    <reaction evidence="5">
        <text>L,L-cystathionine + H2O = L-homocysteine + pyruvate + NH4(+)</text>
        <dbReference type="Rhea" id="RHEA:13965"/>
        <dbReference type="ChEBI" id="CHEBI:15361"/>
        <dbReference type="ChEBI" id="CHEBI:15377"/>
        <dbReference type="ChEBI" id="CHEBI:28938"/>
        <dbReference type="ChEBI" id="CHEBI:58161"/>
        <dbReference type="ChEBI" id="CHEBI:58199"/>
    </reaction>
</comment>
<evidence type="ECO:0000256" key="2">
    <source>
        <dbReference type="ARBA" id="ARBA00009077"/>
    </source>
</evidence>
<comment type="caution">
    <text evidence="8">The sequence shown here is derived from an EMBL/GenBank/DDBJ whole genome shotgun (WGS) entry which is preliminary data.</text>
</comment>
<dbReference type="Gene3D" id="3.40.640.10">
    <property type="entry name" value="Type I PLP-dependent aspartate aminotransferase-like (Major domain)"/>
    <property type="match status" value="1"/>
</dbReference>
<dbReference type="InterPro" id="IPR015422">
    <property type="entry name" value="PyrdxlP-dep_Trfase_small"/>
</dbReference>
<gene>
    <name evidence="8" type="ORF">BCM14_1289</name>
</gene>
<proteinExistence type="inferred from homology"/>
<dbReference type="FunFam" id="3.40.640.10:FF:000046">
    <property type="entry name" value="Cystathionine gamma-lyase"/>
    <property type="match status" value="1"/>
</dbReference>
<sequence length="397" mass="43391">MNHDLDTRLLHIGSAPFDPVTGTAPVNLPSMRTSTVRFENLDRLQETVARRMKGERPITYGRSGMDTHRALEEVFNALEGGCYTCLAPSGLAAINILFMTVLQAGDHVLISDSVYAPVRNLNNALLSRLGISASYFSVGHDDVAALIQANTKMIYVESPGSLLFEMIDIPALAKIANARGLVLAADNTWGSGYIYKPLDLGAHISVIAGTKYVVGHSDVMLGAVVTNDEALARRIFQTQYAMGNSISADDVWLALRGVKTIAVRMPQHAKNTLEICQFFDSRKEVARVFHPAWHKDPGHALWQRDATGSNGMLSIELNCSPEAAKPFVNALTLFGIGFSWGGYESLVQWVEPGSLAPHTYWANNPHAVIRLHIGLESTVDLIEDLTQALGKIQNWDL</sequence>
<dbReference type="Proteomes" id="UP000238308">
    <property type="component" value="Unassembled WGS sequence"/>
</dbReference>
<dbReference type="GO" id="GO:0047804">
    <property type="term" value="F:cysteine-S-conjugate beta-lyase activity"/>
    <property type="evidence" value="ECO:0007669"/>
    <property type="project" value="InterPro"/>
</dbReference>
<evidence type="ECO:0000256" key="5">
    <source>
        <dbReference type="ARBA" id="ARBA00047517"/>
    </source>
</evidence>
<dbReference type="Pfam" id="PF01053">
    <property type="entry name" value="Cys_Met_Meta_PP"/>
    <property type="match status" value="1"/>
</dbReference>
<evidence type="ECO:0000256" key="7">
    <source>
        <dbReference type="RuleBase" id="RU362118"/>
    </source>
</evidence>
<dbReference type="EMBL" id="PVTV01000012">
    <property type="protein sequence ID" value="PRY98461.1"/>
    <property type="molecule type" value="Genomic_DNA"/>
</dbReference>
<dbReference type="GO" id="GO:0030170">
    <property type="term" value="F:pyridoxal phosphate binding"/>
    <property type="evidence" value="ECO:0007669"/>
    <property type="project" value="InterPro"/>
</dbReference>
<comment type="similarity">
    <text evidence="2 7">Belongs to the trans-sulfuration enzymes family.</text>
</comment>
<protein>
    <submittedName>
        <fullName evidence="8">Cystathionine beta-lyase</fullName>
    </submittedName>
</protein>
<keyword evidence="3 6" id="KW-0663">Pyridoxal phosphate</keyword>
<accession>A0A2T0XHR3</accession>
<evidence type="ECO:0000256" key="3">
    <source>
        <dbReference type="ARBA" id="ARBA00022898"/>
    </source>
</evidence>
<feature type="modified residue" description="N6-(pyridoxal phosphate)lysine" evidence="6">
    <location>
        <position position="211"/>
    </location>
</feature>
<evidence type="ECO:0000256" key="4">
    <source>
        <dbReference type="ARBA" id="ARBA00023239"/>
    </source>
</evidence>
<dbReference type="AlphaFoldDB" id="A0A2T0XHR3"/>